<evidence type="ECO:0000259" key="1">
    <source>
        <dbReference type="Pfam" id="PF00535"/>
    </source>
</evidence>
<dbReference type="PANTHER" id="PTHR22916:SF3">
    <property type="entry name" value="UDP-GLCNAC:BETAGAL BETA-1,3-N-ACETYLGLUCOSAMINYLTRANSFERASE-LIKE PROTEIN 1"/>
    <property type="match status" value="1"/>
</dbReference>
<evidence type="ECO:0000313" key="2">
    <source>
        <dbReference type="EMBL" id="TGY68448.1"/>
    </source>
</evidence>
<accession>A0A4S2FHW9</accession>
<dbReference type="SUPFAM" id="SSF53448">
    <property type="entry name" value="Nucleotide-diphospho-sugar transferases"/>
    <property type="match status" value="1"/>
</dbReference>
<dbReference type="GO" id="GO:0016758">
    <property type="term" value="F:hexosyltransferase activity"/>
    <property type="evidence" value="ECO:0007669"/>
    <property type="project" value="UniProtKB-ARBA"/>
</dbReference>
<dbReference type="PANTHER" id="PTHR22916">
    <property type="entry name" value="GLYCOSYLTRANSFERASE"/>
    <property type="match status" value="1"/>
</dbReference>
<reference evidence="2 3" key="1">
    <citation type="submission" date="2019-04" db="EMBL/GenBank/DDBJ databases">
        <title>Microbes associate with the intestines of laboratory mice.</title>
        <authorList>
            <person name="Navarre W."/>
            <person name="Wong E."/>
            <person name="Huang K."/>
            <person name="Tropini C."/>
            <person name="Ng K."/>
            <person name="Yu B."/>
        </authorList>
    </citation>
    <scope>NUCLEOTIDE SEQUENCE [LARGE SCALE GENOMIC DNA]</scope>
    <source>
        <strain evidence="2 3">NM22_B1</strain>
    </source>
</reference>
<dbReference type="AlphaFoldDB" id="A0A4S2FHW9"/>
<dbReference type="Proteomes" id="UP000310760">
    <property type="component" value="Unassembled WGS sequence"/>
</dbReference>
<dbReference type="Pfam" id="PF00535">
    <property type="entry name" value="Glycos_transf_2"/>
    <property type="match status" value="1"/>
</dbReference>
<gene>
    <name evidence="2" type="ORF">E5339_16410</name>
</gene>
<dbReference type="RefSeq" id="WP_135952329.1">
    <property type="nucleotide sequence ID" value="NZ_CANPVL010000005.1"/>
</dbReference>
<protein>
    <submittedName>
        <fullName evidence="2">Glycosyltransferase family 2 protein</fullName>
    </submittedName>
</protein>
<evidence type="ECO:0000313" key="3">
    <source>
        <dbReference type="Proteomes" id="UP000310760"/>
    </source>
</evidence>
<name>A0A4S2FHW9_9BACT</name>
<dbReference type="InterPro" id="IPR029044">
    <property type="entry name" value="Nucleotide-diphossugar_trans"/>
</dbReference>
<dbReference type="InterPro" id="IPR001173">
    <property type="entry name" value="Glyco_trans_2-like"/>
</dbReference>
<sequence>MKLVSAIITTHNRKSLLAKAINSVLTQTYSKIELIVVDDASDDGTDLMCLSLPLKYIYIPKEESCGGNHARNIGIMNAMGYYVAFLDDDDQWLPEKIEKQILLMEKGDYELVHCGKYVENISSNGKIKRIALLPNPLDGGWLNRRILYRICCTTTNILVKRQALIDIGMFDENIRFWQEYELSIRLAQRKPFVYVNEPLSIYRVDRNDAQRLTNKYFEWKNTVKQIYNKHENLYKQMAWLEKVHYRGLILFDSAYRCKNAGLYYKAIYYYTQWFLINIFLKIIDNKNT</sequence>
<feature type="domain" description="Glycosyltransferase 2-like" evidence="1">
    <location>
        <begin position="5"/>
        <end position="152"/>
    </location>
</feature>
<dbReference type="EMBL" id="SRYJ01000040">
    <property type="protein sequence ID" value="TGY68448.1"/>
    <property type="molecule type" value="Genomic_DNA"/>
</dbReference>
<proteinExistence type="predicted"/>
<keyword evidence="2" id="KW-0808">Transferase</keyword>
<dbReference type="Gene3D" id="3.90.550.10">
    <property type="entry name" value="Spore Coat Polysaccharide Biosynthesis Protein SpsA, Chain A"/>
    <property type="match status" value="1"/>
</dbReference>
<comment type="caution">
    <text evidence="2">The sequence shown here is derived from an EMBL/GenBank/DDBJ whole genome shotgun (WGS) entry which is preliminary data.</text>
</comment>
<organism evidence="2 3">
    <name type="scientific">Phocaeicola sartorii</name>
    <dbReference type="NCBI Taxonomy" id="671267"/>
    <lineage>
        <taxon>Bacteria</taxon>
        <taxon>Pseudomonadati</taxon>
        <taxon>Bacteroidota</taxon>
        <taxon>Bacteroidia</taxon>
        <taxon>Bacteroidales</taxon>
        <taxon>Bacteroidaceae</taxon>
        <taxon>Phocaeicola</taxon>
    </lineage>
</organism>